<dbReference type="InterPro" id="IPR006564">
    <property type="entry name" value="Znf_PMZ"/>
</dbReference>
<dbReference type="InterPro" id="IPR018289">
    <property type="entry name" value="MULE_transposase_dom"/>
</dbReference>
<dbReference type="InterPro" id="IPR004332">
    <property type="entry name" value="Transposase_MuDR"/>
</dbReference>
<dbReference type="RefSeq" id="XP_016492703.1">
    <property type="nucleotide sequence ID" value="XM_016637217.1"/>
</dbReference>
<evidence type="ECO:0000256" key="2">
    <source>
        <dbReference type="ARBA" id="ARBA00022771"/>
    </source>
</evidence>
<evidence type="ECO:0000256" key="5">
    <source>
        <dbReference type="SAM" id="MobiDB-lite"/>
    </source>
</evidence>
<dbReference type="KEGG" id="nta:107812183"/>
<feature type="compositionally biased region" description="Basic residues" evidence="5">
    <location>
        <begin position="703"/>
        <end position="715"/>
    </location>
</feature>
<dbReference type="Pfam" id="PF03108">
    <property type="entry name" value="DBD_Tnp_Mut"/>
    <property type="match status" value="1"/>
</dbReference>
<dbReference type="PROSITE" id="PS50966">
    <property type="entry name" value="ZF_SWIM"/>
    <property type="match status" value="1"/>
</dbReference>
<dbReference type="PANTHER" id="PTHR31973:SF113">
    <property type="entry name" value="PROTEIN FAR1-RELATED SEQUENCE 5-LIKE"/>
    <property type="match status" value="1"/>
</dbReference>
<organism evidence="7">
    <name type="scientific">Nicotiana tabacum</name>
    <name type="common">Common tobacco</name>
    <dbReference type="NCBI Taxonomy" id="4097"/>
    <lineage>
        <taxon>Eukaryota</taxon>
        <taxon>Viridiplantae</taxon>
        <taxon>Streptophyta</taxon>
        <taxon>Embryophyta</taxon>
        <taxon>Tracheophyta</taxon>
        <taxon>Spermatophyta</taxon>
        <taxon>Magnoliopsida</taxon>
        <taxon>eudicotyledons</taxon>
        <taxon>Gunneridae</taxon>
        <taxon>Pentapetalae</taxon>
        <taxon>asterids</taxon>
        <taxon>lamiids</taxon>
        <taxon>Solanales</taxon>
        <taxon>Solanaceae</taxon>
        <taxon>Nicotianoideae</taxon>
        <taxon>Nicotianeae</taxon>
        <taxon>Nicotiana</taxon>
    </lineage>
</organism>
<reference evidence="7" key="1">
    <citation type="submission" date="2025-08" db="UniProtKB">
        <authorList>
            <consortium name="RefSeq"/>
        </authorList>
    </citation>
    <scope>IDENTIFICATION</scope>
</reference>
<protein>
    <recommendedName>
        <fullName evidence="6">SWIM-type domain-containing protein</fullName>
    </recommendedName>
</protein>
<name>A0A1S4BV47_TOBAC</name>
<feature type="compositionally biased region" description="Basic residues" evidence="5">
    <location>
        <begin position="667"/>
        <end position="680"/>
    </location>
</feature>
<proteinExistence type="predicted"/>
<gene>
    <name evidence="7" type="primary">LOC107812183</name>
</gene>
<feature type="region of interest" description="Disordered" evidence="5">
    <location>
        <begin position="666"/>
        <end position="685"/>
    </location>
</feature>
<feature type="domain" description="SWIM-type" evidence="6">
    <location>
        <begin position="587"/>
        <end position="619"/>
    </location>
</feature>
<dbReference type="Pfam" id="PF04434">
    <property type="entry name" value="SWIM"/>
    <property type="match status" value="1"/>
</dbReference>
<accession>A0A1S4BV47</accession>
<feature type="region of interest" description="Disordered" evidence="5">
    <location>
        <begin position="692"/>
        <end position="715"/>
    </location>
</feature>
<evidence type="ECO:0000256" key="1">
    <source>
        <dbReference type="ARBA" id="ARBA00022723"/>
    </source>
</evidence>
<dbReference type="AlphaFoldDB" id="A0A1S4BV47"/>
<sequence length="715" mass="82233">MASLTVLLRDSGKWNDEGNYIDFSIEGILIKEYASFNDLVVSISNQLGIDLISKTIKIQYKVEGNCTPIEIHNDMGYRVYVELKKENREFGMYPLCITTIEKDLISGGSLNQGDIVQIDEGVQRYDSDTDDTLALDFVNSGEAIGVFELHKDLIISKTNQKEVMAGKVYKDKDTLKEVMENYAIAQRFQFRVDRSNAVSYALLCISEDCEWRFKASSINKSELFKVREFNDNHTCPLKDKVYEQRQTSSSLIGGMIRPKLTNHKRKYTPRDIIDDVKSDLGVDVSYMFPHKNGKIAKNEFMYVYISLYAFIRGFDHCRPIVVVDGSHLKSYYTGTFVSASTLDGAGHILPLAYGVIDSENDVAWTWFFEQFKIAYGERKNMCIVSDRNESIIKSVSRVYPDVPHFACIWHLWNNLYKKFKKSHAKLSEIYFSMAKAYTQAEFDNLIEKVEKVDIRVKEYLELAGYEKWTRLYAPVNMGWTMTSNIAESINVALVSARELPIYDFLEEVRKMFGRCNCSNRKEATQTYTTLGKKYQEMLTLNEEMYDSSCCLKYNRILISSALIAVGIVLVVPSTEYLHTVNDGGRNYTVCLLERKCVCGRFQVDELPCPHAWAVLKSKFLMPEEYCSNYYKPNTIVMTYDLPVYPLPDRNDWNIPEHVAEEVVLPPKWKRPPGRPKKKRDKTLSELLQPKNQHSCSICGQGGHNKRTCRNAPRNK</sequence>
<dbReference type="PaxDb" id="4097-A0A1S4BV47"/>
<evidence type="ECO:0000256" key="4">
    <source>
        <dbReference type="PROSITE-ProRule" id="PRU00325"/>
    </source>
</evidence>
<evidence type="ECO:0000313" key="7">
    <source>
        <dbReference type="RefSeq" id="XP_016492703.1"/>
    </source>
</evidence>
<keyword evidence="3" id="KW-0862">Zinc</keyword>
<evidence type="ECO:0000256" key="3">
    <source>
        <dbReference type="ARBA" id="ARBA00022833"/>
    </source>
</evidence>
<dbReference type="GO" id="GO:0008270">
    <property type="term" value="F:zinc ion binding"/>
    <property type="evidence" value="ECO:0007669"/>
    <property type="project" value="UniProtKB-KW"/>
</dbReference>
<keyword evidence="2 4" id="KW-0863">Zinc-finger</keyword>
<dbReference type="InterPro" id="IPR007527">
    <property type="entry name" value="Znf_SWIM"/>
</dbReference>
<dbReference type="PANTHER" id="PTHR31973">
    <property type="entry name" value="POLYPROTEIN, PUTATIVE-RELATED"/>
    <property type="match status" value="1"/>
</dbReference>
<dbReference type="OrthoDB" id="1747431at2759"/>
<keyword evidence="1" id="KW-0479">Metal-binding</keyword>
<dbReference type="SMART" id="SM00575">
    <property type="entry name" value="ZnF_PMZ"/>
    <property type="match status" value="1"/>
</dbReference>
<dbReference type="STRING" id="4097.A0A1S4BV47"/>
<evidence type="ECO:0000259" key="6">
    <source>
        <dbReference type="PROSITE" id="PS50966"/>
    </source>
</evidence>
<dbReference type="Pfam" id="PF10551">
    <property type="entry name" value="MULE"/>
    <property type="match status" value="1"/>
</dbReference>